<reference evidence="5 6" key="1">
    <citation type="journal article" date="2024" name="Front. Microbiol.">
        <title>Novel thermophilic genera Geochorda gen. nov. and Carboxydochorda gen. nov. from the deep terrestrial subsurface reveal the ecophysiological diversity in the class Limnochordia.</title>
        <authorList>
            <person name="Karnachuk O.V."/>
            <person name="Lukina A.P."/>
            <person name="Avakyan M.R."/>
            <person name="Kadnikov V.V."/>
            <person name="Begmatov S."/>
            <person name="Beletsky A.V."/>
            <person name="Vlasova K.G."/>
            <person name="Novikov A.A."/>
            <person name="Shcherbakova V.A."/>
            <person name="Mardanov A.V."/>
            <person name="Ravin N.V."/>
        </authorList>
    </citation>
    <scope>NUCLEOTIDE SEQUENCE [LARGE SCALE GENOMIC DNA]</scope>
    <source>
        <strain evidence="5 6">L945</strain>
    </source>
</reference>
<name>A0ABZ1BWN9_9FIRM</name>
<evidence type="ECO:0000256" key="1">
    <source>
        <dbReference type="PROSITE-ProRule" id="PRU00703"/>
    </source>
</evidence>
<dbReference type="Proteomes" id="UP001332192">
    <property type="component" value="Chromosome"/>
</dbReference>
<dbReference type="PROSITE" id="PS51371">
    <property type="entry name" value="CBS"/>
    <property type="match status" value="1"/>
</dbReference>
<dbReference type="Gene3D" id="3.20.20.450">
    <property type="entry name" value="EAL domain"/>
    <property type="match status" value="1"/>
</dbReference>
<dbReference type="InterPro" id="IPR050706">
    <property type="entry name" value="Cyclic-di-GMP_PDE-like"/>
</dbReference>
<evidence type="ECO:0000313" key="6">
    <source>
        <dbReference type="Proteomes" id="UP001332192"/>
    </source>
</evidence>
<accession>A0ABZ1BWN9</accession>
<dbReference type="InterPro" id="IPR001633">
    <property type="entry name" value="EAL_dom"/>
</dbReference>
<dbReference type="InterPro" id="IPR029787">
    <property type="entry name" value="Nucleotide_cyclase"/>
</dbReference>
<dbReference type="CDD" id="cd04598">
    <property type="entry name" value="CBS_pair_GGDEF_EAL"/>
    <property type="match status" value="1"/>
</dbReference>
<feature type="domain" description="CBS" evidence="4">
    <location>
        <begin position="351"/>
        <end position="411"/>
    </location>
</feature>
<dbReference type="Pfam" id="PF00571">
    <property type="entry name" value="CBS"/>
    <property type="match status" value="2"/>
</dbReference>
<dbReference type="SUPFAM" id="SSF141868">
    <property type="entry name" value="EAL domain-like"/>
    <property type="match status" value="1"/>
</dbReference>
<feature type="domain" description="GGDEF" evidence="3">
    <location>
        <begin position="439"/>
        <end position="590"/>
    </location>
</feature>
<dbReference type="PANTHER" id="PTHR33121:SF76">
    <property type="entry name" value="SIGNALING PROTEIN"/>
    <property type="match status" value="1"/>
</dbReference>
<dbReference type="InterPro" id="IPR000160">
    <property type="entry name" value="GGDEF_dom"/>
</dbReference>
<dbReference type="InterPro" id="IPR046342">
    <property type="entry name" value="CBS_dom_sf"/>
</dbReference>
<proteinExistence type="predicted"/>
<dbReference type="SMART" id="SM00052">
    <property type="entry name" value="EAL"/>
    <property type="match status" value="1"/>
</dbReference>
<dbReference type="NCBIfam" id="TIGR00254">
    <property type="entry name" value="GGDEF"/>
    <property type="match status" value="1"/>
</dbReference>
<dbReference type="SUPFAM" id="SSF54631">
    <property type="entry name" value="CBS-domain pair"/>
    <property type="match status" value="1"/>
</dbReference>
<organism evidence="5 6">
    <name type="scientific">Carboxydichorda subterranea</name>
    <dbReference type="NCBI Taxonomy" id="3109565"/>
    <lineage>
        <taxon>Bacteria</taxon>
        <taxon>Bacillati</taxon>
        <taxon>Bacillota</taxon>
        <taxon>Limnochordia</taxon>
        <taxon>Limnochordales</taxon>
        <taxon>Geochordaceae</taxon>
        <taxon>Carboxydichorda</taxon>
    </lineage>
</organism>
<sequence>MGDAPTAPGAQLPSLRTFYQPIVRLRDGTVAGYEALTRGPEGSAIESAASLFAWARASGRLWEVDAASRRLAIHRWAELVRKALPRAEGSADGPSPRLFLNVHPLSLSEPGFRQGLTRQWVDAARLPLEAVVLELTEAASLDEGRHIEGAIRHYRRQGFAIGIDDMGAGHSSLQSLLTLKPDFVKIDRSLIDHVDQDPMRQHLVRGIVEAAHSASIQVVAEGIERLEELRFLVRAGVDMGQGFLLARPQPVPPPVSPESLAELRAAQRIFLGTGHAEPPVGELAESVPPVEPDCQVTAVLQRFEQDPGLSAVAVVEHGHPVGLVMRDRLFYLLGRRYGRAIFSARPVRLAADPVPLVVDGSTPLSEVAYRATQRQESSAYDSIIVTDDGRYQGLVTVRRLLQRITQLQIEAARDANPLTGLPGNRVIEREVARRLEHGADFSVLYCDIDDFKAFNDHYDFKRGDQAIRALAEVLQAQAARFPPGESFVGHVGGDDFVMVVPGDSGPEVARAVVEAFDSRVRLLYSPEDLARGYIEGEDRRGNRTRFGIMTLSIAILHNPRGHVRSYLEFVSNVGQLKRKAKIQEGNAIVM</sequence>
<dbReference type="InterPro" id="IPR043128">
    <property type="entry name" value="Rev_trsase/Diguanyl_cyclase"/>
</dbReference>
<evidence type="ECO:0000259" key="3">
    <source>
        <dbReference type="PROSITE" id="PS50887"/>
    </source>
</evidence>
<dbReference type="PROSITE" id="PS50887">
    <property type="entry name" value="GGDEF"/>
    <property type="match status" value="1"/>
</dbReference>
<dbReference type="InterPro" id="IPR035919">
    <property type="entry name" value="EAL_sf"/>
</dbReference>
<protein>
    <submittedName>
        <fullName evidence="5">GGDEF domain-containing protein</fullName>
    </submittedName>
</protein>
<evidence type="ECO:0000313" key="5">
    <source>
        <dbReference type="EMBL" id="WRP17209.1"/>
    </source>
</evidence>
<dbReference type="InterPro" id="IPR000644">
    <property type="entry name" value="CBS_dom"/>
</dbReference>
<dbReference type="SUPFAM" id="SSF55073">
    <property type="entry name" value="Nucleotide cyclase"/>
    <property type="match status" value="1"/>
</dbReference>
<keyword evidence="1" id="KW-0129">CBS domain</keyword>
<dbReference type="Gene3D" id="3.30.70.270">
    <property type="match status" value="1"/>
</dbReference>
<dbReference type="CDD" id="cd01948">
    <property type="entry name" value="EAL"/>
    <property type="match status" value="1"/>
</dbReference>
<dbReference type="Gene3D" id="3.10.580.10">
    <property type="entry name" value="CBS-domain"/>
    <property type="match status" value="1"/>
</dbReference>
<feature type="domain" description="EAL" evidence="2">
    <location>
        <begin position="1"/>
        <end position="262"/>
    </location>
</feature>
<dbReference type="PANTHER" id="PTHR33121">
    <property type="entry name" value="CYCLIC DI-GMP PHOSPHODIESTERASE PDEF"/>
    <property type="match status" value="1"/>
</dbReference>
<dbReference type="CDD" id="cd01949">
    <property type="entry name" value="GGDEF"/>
    <property type="match status" value="1"/>
</dbReference>
<dbReference type="EMBL" id="CP141615">
    <property type="protein sequence ID" value="WRP17209.1"/>
    <property type="molecule type" value="Genomic_DNA"/>
</dbReference>
<dbReference type="Pfam" id="PF00563">
    <property type="entry name" value="EAL"/>
    <property type="match status" value="1"/>
</dbReference>
<evidence type="ECO:0000259" key="2">
    <source>
        <dbReference type="PROSITE" id="PS50883"/>
    </source>
</evidence>
<gene>
    <name evidence="5" type="ORF">U7230_14165</name>
</gene>
<dbReference type="SMART" id="SM00267">
    <property type="entry name" value="GGDEF"/>
    <property type="match status" value="1"/>
</dbReference>
<dbReference type="Pfam" id="PF00990">
    <property type="entry name" value="GGDEF"/>
    <property type="match status" value="1"/>
</dbReference>
<evidence type="ECO:0000259" key="4">
    <source>
        <dbReference type="PROSITE" id="PS51371"/>
    </source>
</evidence>
<dbReference type="RefSeq" id="WP_324716481.1">
    <property type="nucleotide sequence ID" value="NZ_CP141615.1"/>
</dbReference>
<keyword evidence="6" id="KW-1185">Reference proteome</keyword>
<dbReference type="PROSITE" id="PS50883">
    <property type="entry name" value="EAL"/>
    <property type="match status" value="1"/>
</dbReference>